<keyword evidence="6" id="KW-0418">Kinase</keyword>
<keyword evidence="2" id="KW-0597">Phosphoprotein</keyword>
<keyword evidence="10" id="KW-0904">Protein phosphatase</keyword>
<keyword evidence="3" id="KW-0808">Transferase</keyword>
<evidence type="ECO:0000256" key="12">
    <source>
        <dbReference type="ARBA" id="ARBA00047761"/>
    </source>
</evidence>
<reference evidence="21" key="1">
    <citation type="submission" date="2016-10" db="EMBL/GenBank/DDBJ databases">
        <authorList>
            <person name="Varghese N."/>
            <person name="Submissions S."/>
        </authorList>
    </citation>
    <scope>NUCLEOTIDE SEQUENCE [LARGE SCALE GENOMIC DNA]</scope>
    <source>
        <strain evidence="21">DSM 46136</strain>
    </source>
</reference>
<dbReference type="SUPFAM" id="SSF55781">
    <property type="entry name" value="GAF domain-like"/>
    <property type="match status" value="2"/>
</dbReference>
<evidence type="ECO:0000256" key="14">
    <source>
        <dbReference type="ARBA" id="ARBA00075117"/>
    </source>
</evidence>
<organism evidence="20 21">
    <name type="scientific">Geodermatophilus amargosae</name>
    <dbReference type="NCBI Taxonomy" id="1296565"/>
    <lineage>
        <taxon>Bacteria</taxon>
        <taxon>Bacillati</taxon>
        <taxon>Actinomycetota</taxon>
        <taxon>Actinomycetes</taxon>
        <taxon>Geodermatophilales</taxon>
        <taxon>Geodermatophilaceae</taxon>
        <taxon>Geodermatophilus</taxon>
    </lineage>
</organism>
<dbReference type="Pfam" id="PF13185">
    <property type="entry name" value="GAF_2"/>
    <property type="match status" value="1"/>
</dbReference>
<evidence type="ECO:0000256" key="15">
    <source>
        <dbReference type="ARBA" id="ARBA00081350"/>
    </source>
</evidence>
<keyword evidence="11" id="KW-0464">Manganese</keyword>
<evidence type="ECO:0000313" key="21">
    <source>
        <dbReference type="Proteomes" id="UP000199546"/>
    </source>
</evidence>
<proteinExistence type="predicted"/>
<evidence type="ECO:0000256" key="16">
    <source>
        <dbReference type="SAM" id="Coils"/>
    </source>
</evidence>
<name>A0A1I6YKX7_9ACTN</name>
<dbReference type="AlphaFoldDB" id="A0A1I6YKX7"/>
<gene>
    <name evidence="20" type="ORF">SAMN05660657_01179</name>
</gene>
<dbReference type="InterPro" id="IPR029016">
    <property type="entry name" value="GAF-like_dom_sf"/>
</dbReference>
<dbReference type="PANTHER" id="PTHR43156">
    <property type="entry name" value="STAGE II SPORULATION PROTEIN E-RELATED"/>
    <property type="match status" value="1"/>
</dbReference>
<dbReference type="InterPro" id="IPR052016">
    <property type="entry name" value="Bact_Sigma-Reg"/>
</dbReference>
<sequence>MDAGTVPAGDYRDPVTSTDGGTDDPRGIADADFDRLVALVRTLLDVPTALVSLVRPDEQVFPGAVGLPPEWQVRRSTPLSHSFCQYVRSTAQPLVVRDAREVEVLSANRAIEDLGVIAYCGVPLVGPDGDVVGAVCAIDSRPRDWTDADVAVLTQVAGLAASELRLRALTREAETARRAAERVGEQTRMLLRFADTLADAVTLADVAAAVTAAAAEVLGTSWTCLALVDPATRRLRLVPTPGHAGSTAAVGDAGSVPLGTEHPPSAALATGRAVFLPDAAATAERFPSARPPLPVPGPVGASAHLPLPVAGSLPGTLSLVWDAPRAFGPVEQGLVLALAGYTAQAVARAVLLARQESVATTLQRALLGELPDPPGLDLAARYLPSSAGAQVGGDWWDAFDDSDGATVLVIGDVTGHDVAAAATMGQLRSMLRGFAFEGGGPPARALDRLDAAVAGLRTGALATALVSRVDGTDDGRRVLSWSNAGHPPPLLRTPDGRIEVLASKPDLLVGLDPARQRHTHSVDLAPGSTVLLYTDGLVKRRRTDLDEGIAQLTAHFAADEGGSLDDLLDLLLEGVRGSTDDDVALLAVRVR</sequence>
<dbReference type="FunFam" id="3.60.40.10:FF:000005">
    <property type="entry name" value="Serine/threonine protein phosphatase"/>
    <property type="match status" value="1"/>
</dbReference>
<feature type="coiled-coil region" evidence="16">
    <location>
        <begin position="159"/>
        <end position="186"/>
    </location>
</feature>
<protein>
    <recommendedName>
        <fullName evidence="1">protein-serine/threonine phosphatase</fullName>
        <ecNumber evidence="1">3.1.3.16</ecNumber>
    </recommendedName>
    <alternativeName>
        <fullName evidence="15">Protein-serine/threonine phosphatase</fullName>
    </alternativeName>
    <alternativeName>
        <fullName evidence="14">Serine/threonine-protein kinase</fullName>
    </alternativeName>
</protein>
<dbReference type="PANTHER" id="PTHR43156:SF2">
    <property type="entry name" value="STAGE II SPORULATION PROTEIN E"/>
    <property type="match status" value="1"/>
</dbReference>
<keyword evidence="21" id="KW-1185">Reference proteome</keyword>
<evidence type="ECO:0000256" key="13">
    <source>
        <dbReference type="ARBA" id="ARBA00056274"/>
    </source>
</evidence>
<dbReference type="SUPFAM" id="SSF81606">
    <property type="entry name" value="PP2C-like"/>
    <property type="match status" value="1"/>
</dbReference>
<evidence type="ECO:0000256" key="10">
    <source>
        <dbReference type="ARBA" id="ARBA00022912"/>
    </source>
</evidence>
<comment type="function">
    <text evidence="13">Primarily acts as an independent SigF regulator that is sensitive to the osmosensory signal, mediating the cross talk of PknD with the SigF regulon. Possesses both phosphatase and kinase activities. The kinase domain functions as a classic anti-sigma factor-like kinase to phosphorylate the anti-anti-sigma factor domain at the canonical regulatory site, and the phosphatase domain antagonizes this activity.</text>
</comment>
<evidence type="ECO:0000256" key="2">
    <source>
        <dbReference type="ARBA" id="ARBA00022553"/>
    </source>
</evidence>
<dbReference type="GO" id="GO:0016301">
    <property type="term" value="F:kinase activity"/>
    <property type="evidence" value="ECO:0007669"/>
    <property type="project" value="UniProtKB-KW"/>
</dbReference>
<dbReference type="GO" id="GO:0005524">
    <property type="term" value="F:ATP binding"/>
    <property type="evidence" value="ECO:0007669"/>
    <property type="project" value="UniProtKB-KW"/>
</dbReference>
<evidence type="ECO:0000256" key="17">
    <source>
        <dbReference type="SAM" id="MobiDB-lite"/>
    </source>
</evidence>
<evidence type="ECO:0000256" key="3">
    <source>
        <dbReference type="ARBA" id="ARBA00022679"/>
    </source>
</evidence>
<dbReference type="GO" id="GO:0046872">
    <property type="term" value="F:metal ion binding"/>
    <property type="evidence" value="ECO:0007669"/>
    <property type="project" value="UniProtKB-KW"/>
</dbReference>
<dbReference type="Pfam" id="PF07228">
    <property type="entry name" value="SpoIIE"/>
    <property type="match status" value="1"/>
</dbReference>
<dbReference type="SMART" id="SM00331">
    <property type="entry name" value="PP2C_SIG"/>
    <property type="match status" value="1"/>
</dbReference>
<evidence type="ECO:0000256" key="8">
    <source>
        <dbReference type="ARBA" id="ARBA00022840"/>
    </source>
</evidence>
<evidence type="ECO:0000256" key="7">
    <source>
        <dbReference type="ARBA" id="ARBA00022801"/>
    </source>
</evidence>
<feature type="domain" description="GAF" evidence="18">
    <location>
        <begin position="28"/>
        <end position="174"/>
    </location>
</feature>
<feature type="domain" description="GAF" evidence="18">
    <location>
        <begin position="202"/>
        <end position="356"/>
    </location>
</feature>
<evidence type="ECO:0000259" key="18">
    <source>
        <dbReference type="SMART" id="SM00065"/>
    </source>
</evidence>
<dbReference type="GO" id="GO:0004722">
    <property type="term" value="F:protein serine/threonine phosphatase activity"/>
    <property type="evidence" value="ECO:0007669"/>
    <property type="project" value="UniProtKB-EC"/>
</dbReference>
<dbReference type="Gene3D" id="3.60.40.10">
    <property type="entry name" value="PPM-type phosphatase domain"/>
    <property type="match status" value="1"/>
</dbReference>
<dbReference type="STRING" id="1296565.SAMN05660657_01179"/>
<comment type="catalytic activity">
    <reaction evidence="12">
        <text>O-phospho-L-seryl-[protein] + H2O = L-seryl-[protein] + phosphate</text>
        <dbReference type="Rhea" id="RHEA:20629"/>
        <dbReference type="Rhea" id="RHEA-COMP:9863"/>
        <dbReference type="Rhea" id="RHEA-COMP:11604"/>
        <dbReference type="ChEBI" id="CHEBI:15377"/>
        <dbReference type="ChEBI" id="CHEBI:29999"/>
        <dbReference type="ChEBI" id="CHEBI:43474"/>
        <dbReference type="ChEBI" id="CHEBI:83421"/>
        <dbReference type="EC" id="3.1.3.16"/>
    </reaction>
</comment>
<dbReference type="Pfam" id="PF01590">
    <property type="entry name" value="GAF"/>
    <property type="match status" value="1"/>
</dbReference>
<dbReference type="InterPro" id="IPR001932">
    <property type="entry name" value="PPM-type_phosphatase-like_dom"/>
</dbReference>
<accession>A0A1I6YKX7</accession>
<keyword evidence="16" id="KW-0175">Coiled coil</keyword>
<evidence type="ECO:0000256" key="1">
    <source>
        <dbReference type="ARBA" id="ARBA00013081"/>
    </source>
</evidence>
<feature type="domain" description="PPM-type phosphatase" evidence="19">
    <location>
        <begin position="376"/>
        <end position="590"/>
    </location>
</feature>
<evidence type="ECO:0000256" key="6">
    <source>
        <dbReference type="ARBA" id="ARBA00022777"/>
    </source>
</evidence>
<dbReference type="Gene3D" id="3.30.450.40">
    <property type="match status" value="2"/>
</dbReference>
<evidence type="ECO:0000313" key="20">
    <source>
        <dbReference type="EMBL" id="SFT51017.1"/>
    </source>
</evidence>
<keyword evidence="5" id="KW-0547">Nucleotide-binding</keyword>
<keyword evidence="4" id="KW-0479">Metal-binding</keyword>
<keyword evidence="9" id="KW-0460">Magnesium</keyword>
<dbReference type="InterPro" id="IPR003018">
    <property type="entry name" value="GAF"/>
</dbReference>
<evidence type="ECO:0000256" key="5">
    <source>
        <dbReference type="ARBA" id="ARBA00022741"/>
    </source>
</evidence>
<feature type="region of interest" description="Disordered" evidence="17">
    <location>
        <begin position="1"/>
        <end position="26"/>
    </location>
</feature>
<dbReference type="SMART" id="SM00065">
    <property type="entry name" value="GAF"/>
    <property type="match status" value="2"/>
</dbReference>
<evidence type="ECO:0000256" key="9">
    <source>
        <dbReference type="ARBA" id="ARBA00022842"/>
    </source>
</evidence>
<evidence type="ECO:0000256" key="11">
    <source>
        <dbReference type="ARBA" id="ARBA00023211"/>
    </source>
</evidence>
<keyword evidence="8" id="KW-0067">ATP-binding</keyword>
<evidence type="ECO:0000256" key="4">
    <source>
        <dbReference type="ARBA" id="ARBA00022723"/>
    </source>
</evidence>
<keyword evidence="7" id="KW-0378">Hydrolase</keyword>
<evidence type="ECO:0000259" key="19">
    <source>
        <dbReference type="SMART" id="SM00331"/>
    </source>
</evidence>
<dbReference type="EMBL" id="FPBA01000003">
    <property type="protein sequence ID" value="SFT51017.1"/>
    <property type="molecule type" value="Genomic_DNA"/>
</dbReference>
<dbReference type="EC" id="3.1.3.16" evidence="1"/>
<dbReference type="InterPro" id="IPR036457">
    <property type="entry name" value="PPM-type-like_dom_sf"/>
</dbReference>
<dbReference type="Proteomes" id="UP000199546">
    <property type="component" value="Unassembled WGS sequence"/>
</dbReference>